<dbReference type="EMBL" id="RQJO01000007">
    <property type="protein sequence ID" value="RRB06728.1"/>
    <property type="molecule type" value="Genomic_DNA"/>
</dbReference>
<dbReference type="AlphaFoldDB" id="A0A3P1C0F4"/>
<comment type="caution">
    <text evidence="2">The sequence shown here is derived from an EMBL/GenBank/DDBJ whole genome shotgun (WGS) entry which is preliminary data.</text>
</comment>
<name>A0A3P1C0F4_9BACT</name>
<organism evidence="2 3">
    <name type="scientific">Larkinella rosea</name>
    <dbReference type="NCBI Taxonomy" id="2025312"/>
    <lineage>
        <taxon>Bacteria</taxon>
        <taxon>Pseudomonadati</taxon>
        <taxon>Bacteroidota</taxon>
        <taxon>Cytophagia</taxon>
        <taxon>Cytophagales</taxon>
        <taxon>Spirosomataceae</taxon>
        <taxon>Larkinella</taxon>
    </lineage>
</organism>
<proteinExistence type="predicted"/>
<protein>
    <recommendedName>
        <fullName evidence="4">DUF4595 domain-containing protein</fullName>
    </recommendedName>
</protein>
<reference evidence="2 3" key="1">
    <citation type="submission" date="2018-11" db="EMBL/GenBank/DDBJ databases">
        <authorList>
            <person name="Zhou Z."/>
            <person name="Wang G."/>
        </authorList>
    </citation>
    <scope>NUCLEOTIDE SEQUENCE [LARGE SCALE GENOMIC DNA]</scope>
    <source>
        <strain evidence="2 3">KCTC52004</strain>
    </source>
</reference>
<evidence type="ECO:0000256" key="1">
    <source>
        <dbReference type="SAM" id="SignalP"/>
    </source>
</evidence>
<feature type="chain" id="PRO_5018278092" description="DUF4595 domain-containing protein" evidence="1">
    <location>
        <begin position="22"/>
        <end position="277"/>
    </location>
</feature>
<feature type="signal peptide" evidence="1">
    <location>
        <begin position="1"/>
        <end position="21"/>
    </location>
</feature>
<keyword evidence="1" id="KW-0732">Signal</keyword>
<evidence type="ECO:0000313" key="3">
    <source>
        <dbReference type="Proteomes" id="UP000271925"/>
    </source>
</evidence>
<gene>
    <name evidence="2" type="ORF">EHT25_02730</name>
</gene>
<sequence>MYSLKKAVASLLIGLAALSVTNCKKTEIGPPDPATSCKLTEVDRGNGTRQLYEYNAAGFVSKWTINFTESTGKHTIIYQPEYNSNQQITGAKITIDGKSPDEISKWSIGNRMECRWTNGKLTQVRDMVGEEVYFTTSLTYDAAGRITRLLCEPADRSQTSFEKTYTYDADENFKYYYLDDGVKLDYDNISVDKTSQSAESLLANRGLVFDFFNLIPWRTYNLKKYDSYSFDKTGKPVLAKSYQITNLVKNKHNIVTSQTIEEGSNKRVNTFMLADCD</sequence>
<evidence type="ECO:0000313" key="2">
    <source>
        <dbReference type="EMBL" id="RRB06728.1"/>
    </source>
</evidence>
<keyword evidence="3" id="KW-1185">Reference proteome</keyword>
<accession>A0A3P1C0F4</accession>
<evidence type="ECO:0008006" key="4">
    <source>
        <dbReference type="Google" id="ProtNLM"/>
    </source>
</evidence>
<dbReference type="Gene3D" id="2.180.10.10">
    <property type="entry name" value="RHS repeat-associated core"/>
    <property type="match status" value="1"/>
</dbReference>
<dbReference type="OrthoDB" id="936957at2"/>
<dbReference type="Proteomes" id="UP000271925">
    <property type="component" value="Unassembled WGS sequence"/>
</dbReference>